<evidence type="ECO:0000313" key="7">
    <source>
        <dbReference type="Proteomes" id="UP001259239"/>
    </source>
</evidence>
<dbReference type="GO" id="GO:0016887">
    <property type="term" value="F:ATP hydrolysis activity"/>
    <property type="evidence" value="ECO:0007669"/>
    <property type="project" value="InterPro"/>
</dbReference>
<dbReference type="Gene3D" id="3.40.50.300">
    <property type="entry name" value="P-loop containing nucleotide triphosphate hydrolases"/>
    <property type="match status" value="1"/>
</dbReference>
<evidence type="ECO:0000256" key="2">
    <source>
        <dbReference type="ARBA" id="ARBA00022448"/>
    </source>
</evidence>
<comment type="caution">
    <text evidence="6">The sequence shown here is derived from an EMBL/GenBank/DDBJ whole genome shotgun (WGS) entry which is preliminary data.</text>
</comment>
<dbReference type="PANTHER" id="PTHR43335">
    <property type="entry name" value="ABC TRANSPORTER, ATP-BINDING PROTEIN"/>
    <property type="match status" value="1"/>
</dbReference>
<evidence type="ECO:0000256" key="3">
    <source>
        <dbReference type="ARBA" id="ARBA00022741"/>
    </source>
</evidence>
<dbReference type="CDD" id="cd03264">
    <property type="entry name" value="ABC_drug_resistance_like"/>
    <property type="match status" value="1"/>
</dbReference>
<name>A0AAP5JRN0_9BACL</name>
<evidence type="ECO:0000256" key="1">
    <source>
        <dbReference type="ARBA" id="ARBA00005417"/>
    </source>
</evidence>
<accession>A0AAP5JRN0</accession>
<keyword evidence="3" id="KW-0547">Nucleotide-binding</keyword>
<reference evidence="6" key="2">
    <citation type="submission" date="2023-03" db="EMBL/GenBank/DDBJ databases">
        <authorList>
            <person name="Obshta O."/>
            <person name="Zabrodski M.W."/>
            <person name="Soomro T."/>
            <person name="Wilson G."/>
            <person name="Masood F."/>
            <person name="Thebeau J."/>
            <person name="Bezerra Da Silva M.C."/>
            <person name="Raza F."/>
            <person name="Biganski S."/>
            <person name="Jose M."/>
            <person name="Camilli M."/>
            <person name="Kozii I.V."/>
            <person name="Kozii R.V."/>
            <person name="Simko E."/>
            <person name="Wood S.C."/>
        </authorList>
    </citation>
    <scope>NUCLEOTIDE SEQUENCE</scope>
    <source>
        <strain evidence="6">PL001</strain>
    </source>
</reference>
<proteinExistence type="inferred from homology"/>
<dbReference type="InterPro" id="IPR003439">
    <property type="entry name" value="ABC_transporter-like_ATP-bd"/>
</dbReference>
<evidence type="ECO:0000313" key="6">
    <source>
        <dbReference type="EMBL" id="MDT2250652.1"/>
    </source>
</evidence>
<gene>
    <name evidence="6" type="ORF">P7H09_04530</name>
</gene>
<reference evidence="6" key="1">
    <citation type="journal article" date="2023" name="J. Vet. Diagn. Invest.">
        <title>Oxytetracycline-resistant Paenibacillus larvae identified in commercial beekeeping operations in Saskatchewan using pooled honey sampling.</title>
        <authorList>
            <person name="Obshta O."/>
            <person name="Zabrodski M.W."/>
            <person name="Soomro T."/>
            <person name="Wilson G."/>
            <person name="Masood F."/>
            <person name="Thebeau J."/>
            <person name="Silva M.C.B."/>
            <person name="Biganski S."/>
            <person name="Kozii I.V."/>
            <person name="Koziy R.V."/>
            <person name="Raza M.F."/>
            <person name="Jose M.S."/>
            <person name="Simko E."/>
            <person name="Wood S.C."/>
        </authorList>
    </citation>
    <scope>NUCLEOTIDE SEQUENCE</scope>
    <source>
        <strain evidence="6">PL001</strain>
    </source>
</reference>
<dbReference type="InterPro" id="IPR003593">
    <property type="entry name" value="AAA+_ATPase"/>
</dbReference>
<dbReference type="RefSeq" id="WP_235430628.1">
    <property type="nucleotide sequence ID" value="NZ_CBCRXL010000001.1"/>
</dbReference>
<dbReference type="Proteomes" id="UP001259239">
    <property type="component" value="Unassembled WGS sequence"/>
</dbReference>
<protein>
    <submittedName>
        <fullName evidence="6">ABC transporter ATP-binding protein</fullName>
    </submittedName>
</protein>
<dbReference type="AlphaFoldDB" id="A0AAP5JRN0"/>
<sequence length="300" mass="33495">MKVLKLDIEKLTKRFSQHVAVHEIQTVLSPGIYGLVGPNGAGKTTLLRMLAGVMHPTSGHVLWNGQSVKGKAGEQYRNQLGYLPQELGLYPSFTVERFLRYIAALKGLSKAETGESIERVLNLVNLKSKQSVKIKELSGGMRRRLGIAQALLNDPKVMLLDEPTTALDPEERLRFRNVIQSLSGNRIIIISTHIMSDIEQLADYLLILKEGRLVANHSPGKLIEELEGMVWNVTADTELLHTLSRNYLIGNLGKQEDHYRVTVIAKEPPSHKAVPQRPCLEDVYVWLFGSIELPVEGVQP</sequence>
<dbReference type="InterPro" id="IPR027417">
    <property type="entry name" value="P-loop_NTPase"/>
</dbReference>
<dbReference type="SUPFAM" id="SSF52540">
    <property type="entry name" value="P-loop containing nucleoside triphosphate hydrolases"/>
    <property type="match status" value="1"/>
</dbReference>
<dbReference type="GO" id="GO:0005524">
    <property type="term" value="F:ATP binding"/>
    <property type="evidence" value="ECO:0007669"/>
    <property type="project" value="UniProtKB-KW"/>
</dbReference>
<keyword evidence="2" id="KW-0813">Transport</keyword>
<dbReference type="PROSITE" id="PS00211">
    <property type="entry name" value="ABC_TRANSPORTER_1"/>
    <property type="match status" value="1"/>
</dbReference>
<feature type="domain" description="ABC transporter" evidence="5">
    <location>
        <begin position="6"/>
        <end position="235"/>
    </location>
</feature>
<organism evidence="6 7">
    <name type="scientific">Paenibacillus larvae</name>
    <dbReference type="NCBI Taxonomy" id="1464"/>
    <lineage>
        <taxon>Bacteria</taxon>
        <taxon>Bacillati</taxon>
        <taxon>Bacillota</taxon>
        <taxon>Bacilli</taxon>
        <taxon>Bacillales</taxon>
        <taxon>Paenibacillaceae</taxon>
        <taxon>Paenibacillus</taxon>
    </lineage>
</organism>
<dbReference type="SMART" id="SM00382">
    <property type="entry name" value="AAA"/>
    <property type="match status" value="1"/>
</dbReference>
<comment type="similarity">
    <text evidence="1">Belongs to the ABC transporter superfamily.</text>
</comment>
<dbReference type="InterPro" id="IPR017871">
    <property type="entry name" value="ABC_transporter-like_CS"/>
</dbReference>
<evidence type="ECO:0000256" key="4">
    <source>
        <dbReference type="ARBA" id="ARBA00022840"/>
    </source>
</evidence>
<dbReference type="EMBL" id="JARQGV010000004">
    <property type="protein sequence ID" value="MDT2250652.1"/>
    <property type="molecule type" value="Genomic_DNA"/>
</dbReference>
<dbReference type="PROSITE" id="PS50893">
    <property type="entry name" value="ABC_TRANSPORTER_2"/>
    <property type="match status" value="1"/>
</dbReference>
<dbReference type="Pfam" id="PF00005">
    <property type="entry name" value="ABC_tran"/>
    <property type="match status" value="1"/>
</dbReference>
<dbReference type="PANTHER" id="PTHR43335:SF2">
    <property type="entry name" value="ABC TRANSPORTER, ATP-BINDING PROTEIN"/>
    <property type="match status" value="1"/>
</dbReference>
<keyword evidence="4 6" id="KW-0067">ATP-binding</keyword>
<evidence type="ECO:0000259" key="5">
    <source>
        <dbReference type="PROSITE" id="PS50893"/>
    </source>
</evidence>